<keyword evidence="1" id="KW-0456">Lyase</keyword>
<name>A0A1I4VGS8_9GAMM</name>
<dbReference type="InterPro" id="IPR053953">
    <property type="entry name" value="NirdL-like_HTH"/>
</dbReference>
<dbReference type="GO" id="GO:0016829">
    <property type="term" value="F:lyase activity"/>
    <property type="evidence" value="ECO:0007669"/>
    <property type="project" value="UniProtKB-KW"/>
</dbReference>
<dbReference type="EC" id="4.1.1.111" evidence="5"/>
<organism evidence="10 11">
    <name type="scientific">Marinobacter pelagius</name>
    <dbReference type="NCBI Taxonomy" id="379482"/>
    <lineage>
        <taxon>Bacteria</taxon>
        <taxon>Pseudomonadati</taxon>
        <taxon>Pseudomonadota</taxon>
        <taxon>Gammaproteobacteria</taxon>
        <taxon>Pseudomonadales</taxon>
        <taxon>Marinobacteraceae</taxon>
        <taxon>Marinobacter</taxon>
    </lineage>
</organism>
<dbReference type="Pfam" id="PF22451">
    <property type="entry name" value="NirdL-like_HTH"/>
    <property type="match status" value="1"/>
</dbReference>
<reference evidence="11" key="1">
    <citation type="submission" date="2016-10" db="EMBL/GenBank/DDBJ databases">
        <authorList>
            <person name="Varghese N."/>
            <person name="Submissions S."/>
        </authorList>
    </citation>
    <scope>NUCLEOTIDE SEQUENCE [LARGE SCALE GENOMIC DNA]</scope>
    <source>
        <strain evidence="11">CGMCC 1.6775</strain>
    </source>
</reference>
<dbReference type="InterPro" id="IPR040523">
    <property type="entry name" value="AsnC_trans_reg2"/>
</dbReference>
<dbReference type="Proteomes" id="UP000199339">
    <property type="component" value="Unassembled WGS sequence"/>
</dbReference>
<feature type="domain" description="Siroheme decarboxylase AsnC-like ligand binding" evidence="8">
    <location>
        <begin position="82"/>
        <end position="168"/>
    </location>
</feature>
<evidence type="ECO:0000256" key="5">
    <source>
        <dbReference type="ARBA" id="ARBA00023471"/>
    </source>
</evidence>
<evidence type="ECO:0000256" key="1">
    <source>
        <dbReference type="ARBA" id="ARBA00023239"/>
    </source>
</evidence>
<comment type="subunit">
    <text evidence="4">Probably forms a complex composed of NirD, NirL, NirG and NirH. All proteins are required for the total conversion of siroheme to didecarboxysiroheme.</text>
</comment>
<comment type="function">
    <text evidence="6">Involved in heme d1 biosynthesis. Catalyzes the decarboxylation of siroheme into didecarboxysiroheme.</text>
</comment>
<comment type="catalytic activity">
    <reaction evidence="7">
        <text>siroheme + 2 H(+) = 12,18-didecarboxysiroheme + 2 CO2</text>
        <dbReference type="Rhea" id="RHEA:19093"/>
        <dbReference type="ChEBI" id="CHEBI:15378"/>
        <dbReference type="ChEBI" id="CHEBI:16526"/>
        <dbReference type="ChEBI" id="CHEBI:60052"/>
        <dbReference type="ChEBI" id="CHEBI:140497"/>
        <dbReference type="EC" id="4.1.1.111"/>
    </reaction>
</comment>
<dbReference type="PANTHER" id="PTHR43413:SF1">
    <property type="entry name" value="SIROHEME DECARBOXYLASE NIRL SUBUNIT"/>
    <property type="match status" value="1"/>
</dbReference>
<evidence type="ECO:0000259" key="9">
    <source>
        <dbReference type="Pfam" id="PF22451"/>
    </source>
</evidence>
<evidence type="ECO:0000256" key="4">
    <source>
        <dbReference type="ARBA" id="ARBA00023465"/>
    </source>
</evidence>
<comment type="similarity">
    <text evidence="3">Belongs to the Ahb/Nir family.</text>
</comment>
<evidence type="ECO:0000259" key="8">
    <source>
        <dbReference type="Pfam" id="PF17805"/>
    </source>
</evidence>
<evidence type="ECO:0000256" key="7">
    <source>
        <dbReference type="ARBA" id="ARBA00048470"/>
    </source>
</evidence>
<dbReference type="Pfam" id="PF17805">
    <property type="entry name" value="AsnC_trans_reg2"/>
    <property type="match status" value="1"/>
</dbReference>
<evidence type="ECO:0000256" key="3">
    <source>
        <dbReference type="ARBA" id="ARBA00023457"/>
    </source>
</evidence>
<comment type="pathway">
    <text evidence="2">Porphyrin-containing compound metabolism.</text>
</comment>
<accession>A0A1I4VGS8</accession>
<sequence>MNTSIDYLAVVPEVASQGPISAWGLLRLRQQLERGLPLTARPWQTLAEQTGLTEQEVMTAVDQWQAQGLIKRLGLVVKHRTLGYTANAMVVWNVPDRWVTSVGESVAGAPFVTLCYQRPRRLPDWPYNLFCMIHGVDRNRVLSQIDHLIADKHLQDFPHSVLFSTKAYRQRGGRYVSHD</sequence>
<evidence type="ECO:0000256" key="6">
    <source>
        <dbReference type="ARBA" id="ARBA00045291"/>
    </source>
</evidence>
<dbReference type="AlphaFoldDB" id="A0A1I4VGS8"/>
<keyword evidence="11" id="KW-1185">Reference proteome</keyword>
<dbReference type="PANTHER" id="PTHR43413">
    <property type="entry name" value="TRANSCRIPTIONAL REGULATOR, ASNC FAMILY"/>
    <property type="match status" value="1"/>
</dbReference>
<evidence type="ECO:0000313" key="10">
    <source>
        <dbReference type="EMBL" id="SFN00402.1"/>
    </source>
</evidence>
<feature type="domain" description="Siroheme decarboxylase NirL-like HTH" evidence="9">
    <location>
        <begin position="32"/>
        <end position="70"/>
    </location>
</feature>
<dbReference type="InterPro" id="IPR050684">
    <property type="entry name" value="HTH-Siroheme_Decarb"/>
</dbReference>
<dbReference type="Gene3D" id="3.30.70.3460">
    <property type="match status" value="1"/>
</dbReference>
<gene>
    <name evidence="10" type="ORF">SAMN04487961_1903</name>
</gene>
<proteinExistence type="inferred from homology"/>
<protein>
    <recommendedName>
        <fullName evidence="5">siroheme decarboxylase</fullName>
        <ecNumber evidence="5">4.1.1.111</ecNumber>
    </recommendedName>
</protein>
<evidence type="ECO:0000313" key="11">
    <source>
        <dbReference type="Proteomes" id="UP000199339"/>
    </source>
</evidence>
<evidence type="ECO:0000256" key="2">
    <source>
        <dbReference type="ARBA" id="ARBA00023444"/>
    </source>
</evidence>
<dbReference type="EMBL" id="FOUR01000003">
    <property type="protein sequence ID" value="SFN00402.1"/>
    <property type="molecule type" value="Genomic_DNA"/>
</dbReference>